<dbReference type="EMBL" id="JABEYB010000024">
    <property type="protein sequence ID" value="NNU78473.1"/>
    <property type="molecule type" value="Genomic_DNA"/>
</dbReference>
<evidence type="ECO:0008006" key="4">
    <source>
        <dbReference type="Google" id="ProtNLM"/>
    </source>
</evidence>
<evidence type="ECO:0000313" key="3">
    <source>
        <dbReference type="Proteomes" id="UP000531659"/>
    </source>
</evidence>
<keyword evidence="1" id="KW-0472">Membrane</keyword>
<dbReference type="RefSeq" id="WP_171299026.1">
    <property type="nucleotide sequence ID" value="NZ_CP087099.1"/>
</dbReference>
<dbReference type="Proteomes" id="UP000531659">
    <property type="component" value="Unassembled WGS sequence"/>
</dbReference>
<name>A0A7Y3SZX2_9CLOT</name>
<keyword evidence="1" id="KW-1133">Transmembrane helix</keyword>
<comment type="caution">
    <text evidence="2">The sequence shown here is derived from an EMBL/GenBank/DDBJ whole genome shotgun (WGS) entry which is preliminary data.</text>
</comment>
<proteinExistence type="predicted"/>
<gene>
    <name evidence="2" type="ORF">HLQ16_21460</name>
</gene>
<sequence>MISLSENKEYTFKREHPEPFNNLIYTVFIFSILFHIRDLTANSIYERLYGLFIAGTFIVLILNQLYIIITKKYKLSDLIIDNNHIAIKKWFLMRYYTIDLQQVKNITELLLTLDNLIEITLMNNKKIRLSLKGYSNNDKKLISNQFKVINSNLKIQLN</sequence>
<evidence type="ECO:0000256" key="1">
    <source>
        <dbReference type="SAM" id="Phobius"/>
    </source>
</evidence>
<protein>
    <recommendedName>
        <fullName evidence="4">DUF304 domain-containing protein</fullName>
    </recommendedName>
</protein>
<organism evidence="2 3">
    <name type="scientific">Clostridium estertheticum</name>
    <dbReference type="NCBI Taxonomy" id="238834"/>
    <lineage>
        <taxon>Bacteria</taxon>
        <taxon>Bacillati</taxon>
        <taxon>Bacillota</taxon>
        <taxon>Clostridia</taxon>
        <taxon>Eubacteriales</taxon>
        <taxon>Clostridiaceae</taxon>
        <taxon>Clostridium</taxon>
    </lineage>
</organism>
<reference evidence="2 3" key="1">
    <citation type="submission" date="2020-05" db="EMBL/GenBank/DDBJ databases">
        <title>Complete genome of Clostridium estertheticum subspecies estertheticum, isolated from Vacuum packed lamb meat from New Zealand imported to Switzerland.</title>
        <authorList>
            <person name="Wambui J."/>
            <person name="Stevens M.J.A."/>
            <person name="Stephan R."/>
        </authorList>
    </citation>
    <scope>NUCLEOTIDE SEQUENCE [LARGE SCALE GENOMIC DNA]</scope>
    <source>
        <strain evidence="2 3">CEST001</strain>
    </source>
</reference>
<evidence type="ECO:0000313" key="2">
    <source>
        <dbReference type="EMBL" id="NNU78473.1"/>
    </source>
</evidence>
<feature type="transmembrane region" description="Helical" evidence="1">
    <location>
        <begin position="20"/>
        <end position="36"/>
    </location>
</feature>
<dbReference type="AlphaFoldDB" id="A0A7Y3SZX2"/>
<keyword evidence="1" id="KW-0812">Transmembrane</keyword>
<feature type="transmembrane region" description="Helical" evidence="1">
    <location>
        <begin position="48"/>
        <end position="69"/>
    </location>
</feature>
<accession>A0A7Y3SZX2</accession>